<protein>
    <submittedName>
        <fullName evidence="1">Uncharacterized protein</fullName>
    </submittedName>
</protein>
<proteinExistence type="predicted"/>
<organism evidence="1 2">
    <name type="scientific">Senna tora</name>
    <dbReference type="NCBI Taxonomy" id="362788"/>
    <lineage>
        <taxon>Eukaryota</taxon>
        <taxon>Viridiplantae</taxon>
        <taxon>Streptophyta</taxon>
        <taxon>Embryophyta</taxon>
        <taxon>Tracheophyta</taxon>
        <taxon>Spermatophyta</taxon>
        <taxon>Magnoliopsida</taxon>
        <taxon>eudicotyledons</taxon>
        <taxon>Gunneridae</taxon>
        <taxon>Pentapetalae</taxon>
        <taxon>rosids</taxon>
        <taxon>fabids</taxon>
        <taxon>Fabales</taxon>
        <taxon>Fabaceae</taxon>
        <taxon>Caesalpinioideae</taxon>
        <taxon>Cassia clade</taxon>
        <taxon>Senna</taxon>
    </lineage>
</organism>
<keyword evidence="2" id="KW-1185">Reference proteome</keyword>
<evidence type="ECO:0000313" key="2">
    <source>
        <dbReference type="Proteomes" id="UP000634136"/>
    </source>
</evidence>
<evidence type="ECO:0000313" key="1">
    <source>
        <dbReference type="EMBL" id="KAF7815939.1"/>
    </source>
</evidence>
<accession>A0A834TEX1</accession>
<reference evidence="1" key="1">
    <citation type="submission" date="2020-09" db="EMBL/GenBank/DDBJ databases">
        <title>Genome-Enabled Discovery of Anthraquinone Biosynthesis in Senna tora.</title>
        <authorList>
            <person name="Kang S.-H."/>
            <person name="Pandey R.P."/>
            <person name="Lee C.-M."/>
            <person name="Sim J.-S."/>
            <person name="Jeong J.-T."/>
            <person name="Choi B.-S."/>
            <person name="Jung M."/>
            <person name="Ginzburg D."/>
            <person name="Zhao K."/>
            <person name="Won S.Y."/>
            <person name="Oh T.-J."/>
            <person name="Yu Y."/>
            <person name="Kim N.-H."/>
            <person name="Lee O.R."/>
            <person name="Lee T.-H."/>
            <person name="Bashyal P."/>
            <person name="Kim T.-S."/>
            <person name="Lee W.-H."/>
            <person name="Kawkins C."/>
            <person name="Kim C.-K."/>
            <person name="Kim J.S."/>
            <person name="Ahn B.O."/>
            <person name="Rhee S.Y."/>
            <person name="Sohng J.K."/>
        </authorList>
    </citation>
    <scope>NUCLEOTIDE SEQUENCE</scope>
    <source>
        <tissue evidence="1">Leaf</tissue>
    </source>
</reference>
<dbReference type="AlphaFoldDB" id="A0A834TEX1"/>
<dbReference type="EMBL" id="JAAIUW010000009">
    <property type="protein sequence ID" value="KAF7815939.1"/>
    <property type="molecule type" value="Genomic_DNA"/>
</dbReference>
<comment type="caution">
    <text evidence="1">The sequence shown here is derived from an EMBL/GenBank/DDBJ whole genome shotgun (WGS) entry which is preliminary data.</text>
</comment>
<sequence>MKETDCLKSLREEREKKSVQFNELELLCEKEKRRDVNGVWGLGAYLKWTLQMLPRLPTNVEARTTDSK</sequence>
<gene>
    <name evidence="1" type="ORF">G2W53_029908</name>
</gene>
<name>A0A834TEX1_9FABA</name>
<dbReference type="Proteomes" id="UP000634136">
    <property type="component" value="Unassembled WGS sequence"/>
</dbReference>